<dbReference type="Pfam" id="PF08241">
    <property type="entry name" value="Methyltransf_11"/>
    <property type="match status" value="1"/>
</dbReference>
<dbReference type="CDD" id="cd02440">
    <property type="entry name" value="AdoMet_MTases"/>
    <property type="match status" value="1"/>
</dbReference>
<dbReference type="PANTHER" id="PTHR45036:SF1">
    <property type="entry name" value="METHYLTRANSFERASE LIKE 7A"/>
    <property type="match status" value="1"/>
</dbReference>
<protein>
    <recommendedName>
        <fullName evidence="1">Methyltransferase type 11 domain-containing protein</fullName>
    </recommendedName>
</protein>
<name>A0A9W7J0L3_HIBTR</name>
<comment type="caution">
    <text evidence="2">The sequence shown here is derived from an EMBL/GenBank/DDBJ whole genome shotgun (WGS) entry which is preliminary data.</text>
</comment>
<dbReference type="Proteomes" id="UP001165190">
    <property type="component" value="Unassembled WGS sequence"/>
</dbReference>
<dbReference type="InterPro" id="IPR013216">
    <property type="entry name" value="Methyltransf_11"/>
</dbReference>
<dbReference type="OrthoDB" id="416496at2759"/>
<organism evidence="2 3">
    <name type="scientific">Hibiscus trionum</name>
    <name type="common">Flower of an hour</name>
    <dbReference type="NCBI Taxonomy" id="183268"/>
    <lineage>
        <taxon>Eukaryota</taxon>
        <taxon>Viridiplantae</taxon>
        <taxon>Streptophyta</taxon>
        <taxon>Embryophyta</taxon>
        <taxon>Tracheophyta</taxon>
        <taxon>Spermatophyta</taxon>
        <taxon>Magnoliopsida</taxon>
        <taxon>eudicotyledons</taxon>
        <taxon>Gunneridae</taxon>
        <taxon>Pentapetalae</taxon>
        <taxon>rosids</taxon>
        <taxon>malvids</taxon>
        <taxon>Malvales</taxon>
        <taxon>Malvaceae</taxon>
        <taxon>Malvoideae</taxon>
        <taxon>Hibiscus</taxon>
    </lineage>
</organism>
<evidence type="ECO:0000259" key="1">
    <source>
        <dbReference type="Pfam" id="PF08241"/>
    </source>
</evidence>
<reference evidence="2" key="1">
    <citation type="submission" date="2023-05" db="EMBL/GenBank/DDBJ databases">
        <title>Genome and transcriptome analyses reveal genes involved in the formation of fine ridges on petal epidermal cells in Hibiscus trionum.</title>
        <authorList>
            <person name="Koshimizu S."/>
            <person name="Masuda S."/>
            <person name="Ishii T."/>
            <person name="Shirasu K."/>
            <person name="Hoshino A."/>
            <person name="Arita M."/>
        </authorList>
    </citation>
    <scope>NUCLEOTIDE SEQUENCE</scope>
    <source>
        <strain evidence="2">Hamamatsu line</strain>
    </source>
</reference>
<proteinExistence type="predicted"/>
<dbReference type="InterPro" id="IPR052356">
    <property type="entry name" value="Thiol_S-MT"/>
</dbReference>
<accession>A0A9W7J0L3</accession>
<dbReference type="PANTHER" id="PTHR45036">
    <property type="entry name" value="METHYLTRANSFERASE LIKE 7B"/>
    <property type="match status" value="1"/>
</dbReference>
<dbReference type="SUPFAM" id="SSF53335">
    <property type="entry name" value="S-adenosyl-L-methionine-dependent methyltransferases"/>
    <property type="match status" value="1"/>
</dbReference>
<dbReference type="EMBL" id="BSYR01000040">
    <property type="protein sequence ID" value="GMJ04684.1"/>
    <property type="molecule type" value="Genomic_DNA"/>
</dbReference>
<keyword evidence="3" id="KW-1185">Reference proteome</keyword>
<gene>
    <name evidence="2" type="ORF">HRI_004137600</name>
</gene>
<dbReference type="Gene3D" id="3.40.50.150">
    <property type="entry name" value="Vaccinia Virus protein VP39"/>
    <property type="match status" value="1"/>
</dbReference>
<evidence type="ECO:0000313" key="3">
    <source>
        <dbReference type="Proteomes" id="UP001165190"/>
    </source>
</evidence>
<dbReference type="GO" id="GO:0008757">
    <property type="term" value="F:S-adenosylmethionine-dependent methyltransferase activity"/>
    <property type="evidence" value="ECO:0007669"/>
    <property type="project" value="InterPro"/>
</dbReference>
<dbReference type="InterPro" id="IPR029063">
    <property type="entry name" value="SAM-dependent_MTases_sf"/>
</dbReference>
<dbReference type="AlphaFoldDB" id="A0A9W7J0L3"/>
<sequence>MLKLVHLHQSPSSQLQPLATLQTTQKSSSAAAIPSKQPPSAARFCSCCGRRHFIEAATTAAFLPVSPPKSNASTLHSDEYLDLLNKIHPPRPDWYEEFYASVMDTSMKSYEAKIAVYKSQLFGKLKGKAKRVMEIGIGTGPNLEYYAGNDEVQVFGLDPNKKMEKYARASATAVGMPPGNFHFIEAVAEAVPLDDSSIDAAVGTLVLCSVKDVSMALQEVKRVLKPGGLFLFIEHVAAKDGTSLKFWQTVLDPLQQTVADGCHLTRETGKYITSAGFSSLELNMASLYNDPLSLISPHVYGVAWN</sequence>
<evidence type="ECO:0000313" key="2">
    <source>
        <dbReference type="EMBL" id="GMJ04684.1"/>
    </source>
</evidence>
<feature type="domain" description="Methyltransferase type 11" evidence="1">
    <location>
        <begin position="134"/>
        <end position="232"/>
    </location>
</feature>